<sequence length="367" mass="42093">MHLPEDLVLEILSKVPAVSLARSRSTCRRWNALVVDGSFAKKHYASAPRQYPIVIMLIEFRVYLVSIDLHGINNNNGAPSAKLTGQFSLKDPLSNSSEEVDIRNAFHCDGLLLCCTKDRRLVVWNPCSGETKWIQPRNSYKESDLYALGYDNRSSSYKILRMHPVGNPFHIESEVYDFASHSWRSVGVTTDFHIQTNESYGMNVKGTTYWFALSKDWWSSDDRRFLLSFDFSRERFQCLPLPADVKNLHLTVVLSVTREEQQLCMFATLGAGNVYKLDVFVATKTEETTGELTWTKFRRFHSKICINVSADHEKKVLVPHHILLPYYNILHIVGEDIYIRQVNKDGDIRCPILLTYVPSLVQIQQGI</sequence>
<name>A0A178VD92_ARATH</name>
<proteinExistence type="predicted"/>
<dbReference type="PANTHER" id="PTHR31672:SF13">
    <property type="entry name" value="F-BOX PROTEIN CPR30-LIKE"/>
    <property type="match status" value="1"/>
</dbReference>
<dbReference type="PROSITE" id="PS50181">
    <property type="entry name" value="FBOX"/>
    <property type="match status" value="1"/>
</dbReference>
<evidence type="ECO:0000313" key="2">
    <source>
        <dbReference type="EMBL" id="OAP03876.1"/>
    </source>
</evidence>
<dbReference type="SMART" id="SM00256">
    <property type="entry name" value="FBOX"/>
    <property type="match status" value="1"/>
</dbReference>
<comment type="caution">
    <text evidence="2">The sequence shown here is derived from an EMBL/GenBank/DDBJ whole genome shotgun (WGS) entry which is preliminary data.</text>
</comment>
<dbReference type="NCBIfam" id="TIGR01640">
    <property type="entry name" value="F_box_assoc_1"/>
    <property type="match status" value="1"/>
</dbReference>
<dbReference type="Proteomes" id="UP000078284">
    <property type="component" value="Chromosome 3"/>
</dbReference>
<dbReference type="PANTHER" id="PTHR31672">
    <property type="entry name" value="BNACNNG10540D PROTEIN"/>
    <property type="match status" value="1"/>
</dbReference>
<protein>
    <recommendedName>
        <fullName evidence="1">F-box domain-containing protein</fullName>
    </recommendedName>
</protein>
<gene>
    <name evidence="2" type="ordered locus">AXX17_At3g22570</name>
</gene>
<dbReference type="EMBL" id="LUHQ01000003">
    <property type="protein sequence ID" value="OAP03876.1"/>
    <property type="molecule type" value="Genomic_DNA"/>
</dbReference>
<dbReference type="Pfam" id="PF12937">
    <property type="entry name" value="F-box-like"/>
    <property type="match status" value="1"/>
</dbReference>
<dbReference type="Pfam" id="PF07734">
    <property type="entry name" value="FBA_1"/>
    <property type="match status" value="1"/>
</dbReference>
<reference evidence="3" key="1">
    <citation type="journal article" date="2016" name="Proc. Natl. Acad. Sci. U.S.A.">
        <title>Chromosome-level assembly of Arabidopsis thaliana Ler reveals the extent of translocation and inversion polymorphisms.</title>
        <authorList>
            <person name="Zapata L."/>
            <person name="Ding J."/>
            <person name="Willing E.M."/>
            <person name="Hartwig B."/>
            <person name="Bezdan D."/>
            <person name="Jiao W.B."/>
            <person name="Patel V."/>
            <person name="Velikkakam James G."/>
            <person name="Koornneef M."/>
            <person name="Ossowski S."/>
            <person name="Schneeberger K."/>
        </authorList>
    </citation>
    <scope>NUCLEOTIDE SEQUENCE [LARGE SCALE GENOMIC DNA]</scope>
    <source>
        <strain evidence="3">cv. Landsberg erecta</strain>
    </source>
</reference>
<evidence type="ECO:0000313" key="3">
    <source>
        <dbReference type="Proteomes" id="UP000078284"/>
    </source>
</evidence>
<dbReference type="InterPro" id="IPR001810">
    <property type="entry name" value="F-box_dom"/>
</dbReference>
<evidence type="ECO:0000259" key="1">
    <source>
        <dbReference type="PROSITE" id="PS50181"/>
    </source>
</evidence>
<dbReference type="SUPFAM" id="SSF81383">
    <property type="entry name" value="F-box domain"/>
    <property type="match status" value="1"/>
</dbReference>
<dbReference type="AlphaFoldDB" id="A0A178VD92"/>
<dbReference type="InterPro" id="IPR017451">
    <property type="entry name" value="F-box-assoc_interact_dom"/>
</dbReference>
<dbReference type="ExpressionAtlas" id="A0A178VD92">
    <property type="expression patterns" value="baseline and differential"/>
</dbReference>
<accession>A0A178VD92</accession>
<dbReference type="Gene3D" id="1.20.1280.50">
    <property type="match status" value="1"/>
</dbReference>
<feature type="domain" description="F-box" evidence="1">
    <location>
        <begin position="1"/>
        <end position="43"/>
    </location>
</feature>
<dbReference type="InterPro" id="IPR050796">
    <property type="entry name" value="SCF_F-box_component"/>
</dbReference>
<organism evidence="2 3">
    <name type="scientific">Arabidopsis thaliana</name>
    <name type="common">Mouse-ear cress</name>
    <dbReference type="NCBI Taxonomy" id="3702"/>
    <lineage>
        <taxon>Eukaryota</taxon>
        <taxon>Viridiplantae</taxon>
        <taxon>Streptophyta</taxon>
        <taxon>Embryophyta</taxon>
        <taxon>Tracheophyta</taxon>
        <taxon>Spermatophyta</taxon>
        <taxon>Magnoliopsida</taxon>
        <taxon>eudicotyledons</taxon>
        <taxon>Gunneridae</taxon>
        <taxon>Pentapetalae</taxon>
        <taxon>rosids</taxon>
        <taxon>malvids</taxon>
        <taxon>Brassicales</taxon>
        <taxon>Brassicaceae</taxon>
        <taxon>Camelineae</taxon>
        <taxon>Arabidopsis</taxon>
    </lineage>
</organism>
<dbReference type="InterPro" id="IPR036047">
    <property type="entry name" value="F-box-like_dom_sf"/>
</dbReference>
<dbReference type="InterPro" id="IPR006527">
    <property type="entry name" value="F-box-assoc_dom_typ1"/>
</dbReference>